<dbReference type="Proteomes" id="UP000030748">
    <property type="component" value="Unassembled WGS sequence"/>
</dbReference>
<dbReference type="Gene3D" id="3.30.530.20">
    <property type="match status" value="1"/>
</dbReference>
<dbReference type="PANTHER" id="PTHR31907">
    <property type="entry name" value="MLP-LIKE PROTEIN 423"/>
    <property type="match status" value="1"/>
</dbReference>
<sequence length="149" mass="17033">MGLTGKLVSETNIKSDGDVFHEIFRHRPHHISDMSPDHIQGVDLHDGKWGTVGSQIFWNYTHEGKKKVAKNIIEAIDEEKKSVTFKVTEGDLMELYKEFKLVVHVDTSGEDNVVTWTLEYEKLSEDVSDPHTLMDLCVSMTKDIESHHL</sequence>
<dbReference type="SMART" id="SM01037">
    <property type="entry name" value="Bet_v_1"/>
    <property type="match status" value="1"/>
</dbReference>
<dbReference type="STRING" id="4155.A0A022QLD2"/>
<dbReference type="OMA" id="DQHLMSE"/>
<proteinExistence type="predicted"/>
<name>A0A022QLD2_ERYGU</name>
<protein>
    <recommendedName>
        <fullName evidence="1">Bet v I/Major latex protein domain-containing protein</fullName>
    </recommendedName>
</protein>
<dbReference type="InterPro" id="IPR051761">
    <property type="entry name" value="MLP-like_ligand-binding"/>
</dbReference>
<dbReference type="Pfam" id="PF00407">
    <property type="entry name" value="Bet_v_1"/>
    <property type="match status" value="1"/>
</dbReference>
<evidence type="ECO:0000313" key="2">
    <source>
        <dbReference type="EMBL" id="EYU29497.1"/>
    </source>
</evidence>
<dbReference type="PhylomeDB" id="A0A022QLD2"/>
<evidence type="ECO:0000259" key="1">
    <source>
        <dbReference type="SMART" id="SM01037"/>
    </source>
</evidence>
<dbReference type="KEGG" id="egt:105966811"/>
<dbReference type="InterPro" id="IPR000916">
    <property type="entry name" value="Bet_v_I/MLP"/>
</dbReference>
<evidence type="ECO:0000313" key="3">
    <source>
        <dbReference type="Proteomes" id="UP000030748"/>
    </source>
</evidence>
<reference evidence="2 3" key="1">
    <citation type="journal article" date="2013" name="Proc. Natl. Acad. Sci. U.S.A.">
        <title>Fine-scale variation in meiotic recombination in Mimulus inferred from population shotgun sequencing.</title>
        <authorList>
            <person name="Hellsten U."/>
            <person name="Wright K.M."/>
            <person name="Jenkins J."/>
            <person name="Shu S."/>
            <person name="Yuan Y."/>
            <person name="Wessler S.R."/>
            <person name="Schmutz J."/>
            <person name="Willis J.H."/>
            <person name="Rokhsar D.S."/>
        </authorList>
    </citation>
    <scope>NUCLEOTIDE SEQUENCE [LARGE SCALE GENOMIC DNA]</scope>
    <source>
        <strain evidence="3">cv. DUN x IM62</strain>
    </source>
</reference>
<dbReference type="GO" id="GO:0006952">
    <property type="term" value="P:defense response"/>
    <property type="evidence" value="ECO:0007669"/>
    <property type="project" value="InterPro"/>
</dbReference>
<dbReference type="SUPFAM" id="SSF55961">
    <property type="entry name" value="Bet v1-like"/>
    <property type="match status" value="1"/>
</dbReference>
<dbReference type="OrthoDB" id="1858121at2759"/>
<dbReference type="EMBL" id="KI631223">
    <property type="protein sequence ID" value="EYU29497.1"/>
    <property type="molecule type" value="Genomic_DNA"/>
</dbReference>
<gene>
    <name evidence="2" type="ORF">MIMGU_mgv1a021619mg</name>
</gene>
<dbReference type="CDD" id="cd07816">
    <property type="entry name" value="Bet_v1-like"/>
    <property type="match status" value="1"/>
</dbReference>
<dbReference type="AlphaFoldDB" id="A0A022QLD2"/>
<feature type="domain" description="Bet v I/Major latex protein" evidence="1">
    <location>
        <begin position="2"/>
        <end position="149"/>
    </location>
</feature>
<accession>A0A022QLD2</accession>
<keyword evidence="3" id="KW-1185">Reference proteome</keyword>
<organism evidence="2 3">
    <name type="scientific">Erythranthe guttata</name>
    <name type="common">Yellow monkey flower</name>
    <name type="synonym">Mimulus guttatus</name>
    <dbReference type="NCBI Taxonomy" id="4155"/>
    <lineage>
        <taxon>Eukaryota</taxon>
        <taxon>Viridiplantae</taxon>
        <taxon>Streptophyta</taxon>
        <taxon>Embryophyta</taxon>
        <taxon>Tracheophyta</taxon>
        <taxon>Spermatophyta</taxon>
        <taxon>Magnoliopsida</taxon>
        <taxon>eudicotyledons</taxon>
        <taxon>Gunneridae</taxon>
        <taxon>Pentapetalae</taxon>
        <taxon>asterids</taxon>
        <taxon>lamiids</taxon>
        <taxon>Lamiales</taxon>
        <taxon>Phrymaceae</taxon>
        <taxon>Erythranthe</taxon>
    </lineage>
</organism>
<dbReference type="eggNOG" id="ENOG502RN75">
    <property type="taxonomic scope" value="Eukaryota"/>
</dbReference>
<dbReference type="InterPro" id="IPR023393">
    <property type="entry name" value="START-like_dom_sf"/>
</dbReference>